<evidence type="ECO:0000313" key="8">
    <source>
        <dbReference type="Proteomes" id="UP000025227"/>
    </source>
</evidence>
<feature type="domain" description="SH2" evidence="6">
    <location>
        <begin position="50"/>
        <end position="143"/>
    </location>
</feature>
<sequence>MKMLPLNDVATSSCTDGPDDDPSMLQSTSSTSSRLPSQIISPSESAGRPWYHGEISQTEAEVLLDVAQPGRFLVRKAGPTRYFLSCVTDNHLLLHLPIHQLGRFFYLNAGKFTTLAEAVQHHCDMVDTAEPVQAQSSALNSPYMPTTRTAQMRRYLALSKCDDVADNDELSISRGDVITQLHVLEGTFILARNENTGQTGYLSAKAVAPILSESLCVQELPYFHSVVTTDALKMLTTVGAGAFLVRISSQGADAFALLVNTRNKIEKFLIRGAAEGTDGFLLAGRHFPSLQHIIDRYCVHPIASDVRLTHAVLPPQPSSRRASASVENDTAQQVAMPNPDWSPNLTSIEATDDYVNHNCASHTVAAVQALRKSREEKAWKPCWLTLCDDPNGGCELVIADAEASAKARLILDLAYCVMYLLDDSVFAREGCIFLSQTDIDLSGVYICFRPTHILIKWLELLRPRVLGLRTGAVPVMIGLQYEPPKQSFVAVLQLHIDKYRCESIKSDGFYSAYGMLCGVKVCCTPVIMASLSKGSVSSVIFDCSFLLPLVPHENGTLQFSILSHSGGGKKNRPFGVSALFPLPDSRPLADSPESGFSFRAVRHRIRVLGQAQYTPLLDYLRKGTVELFEWASDALSIQQRSLMCWSIVSLLLPDRDELLQFISRLLRRVLASCSAENVMRQDSLTTTLLTQTLRIAGRSRLEDALDSAGISNIKLLQPADIDNVIEMLDRLVSPNSLVNDLLVAVARVAYERFPDEPHLLRRVLSNVYVLRFVNPLLISYMSGNLMNQQLAKGVQAAANVAAAASPRLEDVTIGSQSLRALFERLRVAATETEAPVKPSCPRNVESRCCDWMAIICHLLHLAITSREGAPEVDPNLQQLINAHKSSYS</sequence>
<dbReference type="GO" id="GO:0016477">
    <property type="term" value="P:cell migration"/>
    <property type="evidence" value="ECO:0007669"/>
    <property type="project" value="TreeGrafter"/>
</dbReference>
<feature type="domain" description="SH2" evidence="6">
    <location>
        <begin position="221"/>
        <end position="312"/>
    </location>
</feature>
<dbReference type="SUPFAM" id="SSF48350">
    <property type="entry name" value="GTPase activation domain, GAP"/>
    <property type="match status" value="1"/>
</dbReference>
<dbReference type="Gene3D" id="2.30.30.40">
    <property type="entry name" value="SH3 Domains"/>
    <property type="match status" value="1"/>
</dbReference>
<dbReference type="InterPro" id="IPR001452">
    <property type="entry name" value="SH3_domain"/>
</dbReference>
<organism evidence="8 9">
    <name type="scientific">Haemonchus contortus</name>
    <name type="common">Barber pole worm</name>
    <dbReference type="NCBI Taxonomy" id="6289"/>
    <lineage>
        <taxon>Eukaryota</taxon>
        <taxon>Metazoa</taxon>
        <taxon>Ecdysozoa</taxon>
        <taxon>Nematoda</taxon>
        <taxon>Chromadorea</taxon>
        <taxon>Rhabditida</taxon>
        <taxon>Rhabditina</taxon>
        <taxon>Rhabditomorpha</taxon>
        <taxon>Strongyloidea</taxon>
        <taxon>Trichostrongylidae</taxon>
        <taxon>Haemonchus</taxon>
    </lineage>
</organism>
<keyword evidence="1 4" id="KW-0728">SH3 domain</keyword>
<protein>
    <submittedName>
        <fullName evidence="9">SH2 domain-containing protein</fullName>
    </submittedName>
</protein>
<evidence type="ECO:0000256" key="1">
    <source>
        <dbReference type="ARBA" id="ARBA00022443"/>
    </source>
</evidence>
<keyword evidence="2 3" id="KW-0727">SH2 domain</keyword>
<dbReference type="GO" id="GO:0005737">
    <property type="term" value="C:cytoplasm"/>
    <property type="evidence" value="ECO:0007669"/>
    <property type="project" value="TreeGrafter"/>
</dbReference>
<dbReference type="InterPro" id="IPR051184">
    <property type="entry name" value="Tyrosine-phos_adapter"/>
</dbReference>
<dbReference type="GO" id="GO:0007167">
    <property type="term" value="P:enzyme-linked receptor protein signaling pathway"/>
    <property type="evidence" value="ECO:0007669"/>
    <property type="project" value="TreeGrafter"/>
</dbReference>
<dbReference type="PROSITE" id="PS50002">
    <property type="entry name" value="SH3"/>
    <property type="match status" value="1"/>
</dbReference>
<dbReference type="Proteomes" id="UP000025227">
    <property type="component" value="Unplaced"/>
</dbReference>
<accession>A0A7I5E5Q0</accession>
<evidence type="ECO:0000256" key="4">
    <source>
        <dbReference type="PROSITE-ProRule" id="PRU00192"/>
    </source>
</evidence>
<dbReference type="InterPro" id="IPR008936">
    <property type="entry name" value="Rho_GTPase_activation_prot"/>
</dbReference>
<dbReference type="PANTHER" id="PTHR19969:SF5">
    <property type="entry name" value="CRK-LIKE PROTEIN"/>
    <property type="match status" value="1"/>
</dbReference>
<feature type="domain" description="SH3" evidence="7">
    <location>
        <begin position="150"/>
        <end position="212"/>
    </location>
</feature>
<dbReference type="Gene3D" id="3.30.505.10">
    <property type="entry name" value="SH2 domain"/>
    <property type="match status" value="2"/>
</dbReference>
<dbReference type="SMART" id="SM00252">
    <property type="entry name" value="SH2"/>
    <property type="match status" value="2"/>
</dbReference>
<evidence type="ECO:0000256" key="2">
    <source>
        <dbReference type="ARBA" id="ARBA00022999"/>
    </source>
</evidence>
<dbReference type="WBParaSite" id="HCON_00014275-00001">
    <property type="protein sequence ID" value="HCON_00014275-00001"/>
    <property type="gene ID" value="HCON_00014275"/>
</dbReference>
<dbReference type="OrthoDB" id="1562946at2759"/>
<reference evidence="9" key="1">
    <citation type="submission" date="2020-12" db="UniProtKB">
        <authorList>
            <consortium name="WormBaseParasite"/>
        </authorList>
    </citation>
    <scope>IDENTIFICATION</scope>
    <source>
        <strain evidence="9">MHco3</strain>
    </source>
</reference>
<dbReference type="GO" id="GO:0035591">
    <property type="term" value="F:signaling adaptor activity"/>
    <property type="evidence" value="ECO:0007669"/>
    <property type="project" value="TreeGrafter"/>
</dbReference>
<dbReference type="OMA" id="HNCASHT"/>
<evidence type="ECO:0000259" key="6">
    <source>
        <dbReference type="PROSITE" id="PS50001"/>
    </source>
</evidence>
<dbReference type="SUPFAM" id="SSF50044">
    <property type="entry name" value="SH3-domain"/>
    <property type="match status" value="1"/>
</dbReference>
<dbReference type="AlphaFoldDB" id="A0A7I5E5Q0"/>
<dbReference type="PANTHER" id="PTHR19969">
    <property type="entry name" value="SH2-SH3 ADAPTOR PROTEIN-RELATED"/>
    <property type="match status" value="1"/>
</dbReference>
<keyword evidence="8" id="KW-1185">Reference proteome</keyword>
<feature type="compositionally biased region" description="Low complexity" evidence="5">
    <location>
        <begin position="23"/>
        <end position="41"/>
    </location>
</feature>
<dbReference type="GO" id="GO:0030971">
    <property type="term" value="F:receptor tyrosine kinase binding"/>
    <property type="evidence" value="ECO:0007669"/>
    <property type="project" value="TreeGrafter"/>
</dbReference>
<feature type="region of interest" description="Disordered" evidence="5">
    <location>
        <begin position="1"/>
        <end position="50"/>
    </location>
</feature>
<evidence type="ECO:0000259" key="7">
    <source>
        <dbReference type="PROSITE" id="PS50002"/>
    </source>
</evidence>
<evidence type="ECO:0000313" key="9">
    <source>
        <dbReference type="WBParaSite" id="HCON_00014275-00001"/>
    </source>
</evidence>
<dbReference type="SUPFAM" id="SSF55550">
    <property type="entry name" value="SH2 domain"/>
    <property type="match status" value="2"/>
</dbReference>
<name>A0A7I5E5Q0_HAECO</name>
<dbReference type="InterPro" id="IPR000980">
    <property type="entry name" value="SH2"/>
</dbReference>
<evidence type="ECO:0000256" key="3">
    <source>
        <dbReference type="PROSITE-ProRule" id="PRU00191"/>
    </source>
</evidence>
<proteinExistence type="predicted"/>
<evidence type="ECO:0000256" key="5">
    <source>
        <dbReference type="SAM" id="MobiDB-lite"/>
    </source>
</evidence>
<dbReference type="CDD" id="cd00173">
    <property type="entry name" value="SH2"/>
    <property type="match status" value="2"/>
</dbReference>
<dbReference type="Pfam" id="PF00017">
    <property type="entry name" value="SH2"/>
    <property type="match status" value="2"/>
</dbReference>
<dbReference type="InterPro" id="IPR036028">
    <property type="entry name" value="SH3-like_dom_sf"/>
</dbReference>
<dbReference type="InterPro" id="IPR036860">
    <property type="entry name" value="SH2_dom_sf"/>
</dbReference>
<dbReference type="PROSITE" id="PS50001">
    <property type="entry name" value="SH2"/>
    <property type="match status" value="2"/>
</dbReference>